<dbReference type="Proteomes" id="UP001382727">
    <property type="component" value="Chromosome"/>
</dbReference>
<dbReference type="InterPro" id="IPR036869">
    <property type="entry name" value="J_dom_sf"/>
</dbReference>
<name>A0ABZ2MGI5_9MICO</name>
<dbReference type="Pfam" id="PF00226">
    <property type="entry name" value="DnaJ"/>
    <property type="match status" value="1"/>
</dbReference>
<sequence>MANQDWLDKDFYAVLGVSKDAETSEIKKAYRKLAKQYHPDRNEGNAAAEQKFKDIGEAHAVLSDPEERREYDAIRSMTGGGARFTAGGPGGNGGFEDIFSAFGGGGGGSRMRYSTGGGSPFAGGGAGEPDLEDILSMFGGGGAAGFGGQGAGFRAPRGPQKGADLTARTQLSFRDAVEGRTISLDVNGEKVTAKIPAGVKDGQKIRVRGKGAHGDPQAGRGDLILTVSVDSHAVFGRDGNNLTIDLPVTFAEATLGATVAVPTLDGSSVRVKVAPGTPSGRVLRLKGRGVKTAKATGDLLAKVQVVVPRDLSDAEREAVEVLRDSATDDPRAGLASAAQA</sequence>
<feature type="domain" description="J" evidence="2">
    <location>
        <begin position="10"/>
        <end position="75"/>
    </location>
</feature>
<dbReference type="EMBL" id="CP144913">
    <property type="protein sequence ID" value="WXB76118.1"/>
    <property type="molecule type" value="Genomic_DNA"/>
</dbReference>
<dbReference type="PANTHER" id="PTHR43096:SF52">
    <property type="entry name" value="DNAJ HOMOLOG 1, MITOCHONDRIAL-RELATED"/>
    <property type="match status" value="1"/>
</dbReference>
<dbReference type="SMART" id="SM00271">
    <property type="entry name" value="DnaJ"/>
    <property type="match status" value="1"/>
</dbReference>
<dbReference type="CDD" id="cd10747">
    <property type="entry name" value="DnaJ_C"/>
    <property type="match status" value="1"/>
</dbReference>
<dbReference type="SUPFAM" id="SSF49493">
    <property type="entry name" value="HSP40/DnaJ peptide-binding domain"/>
    <property type="match status" value="2"/>
</dbReference>
<dbReference type="PRINTS" id="PR00625">
    <property type="entry name" value="JDOMAIN"/>
</dbReference>
<organism evidence="3 4">
    <name type="scientific">Janibacter alittae</name>
    <dbReference type="NCBI Taxonomy" id="3115209"/>
    <lineage>
        <taxon>Bacteria</taxon>
        <taxon>Bacillati</taxon>
        <taxon>Actinomycetota</taxon>
        <taxon>Actinomycetes</taxon>
        <taxon>Micrococcales</taxon>
        <taxon>Intrasporangiaceae</taxon>
        <taxon>Janibacter</taxon>
    </lineage>
</organism>
<dbReference type="PROSITE" id="PS50076">
    <property type="entry name" value="DNAJ_2"/>
    <property type="match status" value="1"/>
</dbReference>
<dbReference type="PROSITE" id="PS00636">
    <property type="entry name" value="DNAJ_1"/>
    <property type="match status" value="1"/>
</dbReference>
<reference evidence="3 4" key="1">
    <citation type="submission" date="2024-02" db="EMBL/GenBank/DDBJ databases">
        <title>Janibacter sp. nov., isolated from gut of marine sandworm.</title>
        <authorList>
            <person name="Kim B."/>
            <person name="Jun M.O."/>
            <person name="Shin N.-R."/>
        </authorList>
    </citation>
    <scope>NUCLEOTIDE SEQUENCE [LARGE SCALE GENOMIC DNA]</scope>
    <source>
        <strain evidence="3 4">A1S7</strain>
    </source>
</reference>
<dbReference type="InterPro" id="IPR002939">
    <property type="entry name" value="DnaJ_C"/>
</dbReference>
<evidence type="ECO:0000256" key="1">
    <source>
        <dbReference type="ARBA" id="ARBA00023186"/>
    </source>
</evidence>
<dbReference type="Gene3D" id="2.60.260.20">
    <property type="entry name" value="Urease metallochaperone UreE, N-terminal domain"/>
    <property type="match status" value="2"/>
</dbReference>
<evidence type="ECO:0000313" key="4">
    <source>
        <dbReference type="Proteomes" id="UP001382727"/>
    </source>
</evidence>
<gene>
    <name evidence="3" type="ORF">V1351_14415</name>
</gene>
<evidence type="ECO:0000259" key="2">
    <source>
        <dbReference type="PROSITE" id="PS50076"/>
    </source>
</evidence>
<dbReference type="InterPro" id="IPR018253">
    <property type="entry name" value="DnaJ_domain_CS"/>
</dbReference>
<keyword evidence="4" id="KW-1185">Reference proteome</keyword>
<dbReference type="SUPFAM" id="SSF46565">
    <property type="entry name" value="Chaperone J-domain"/>
    <property type="match status" value="1"/>
</dbReference>
<dbReference type="CDD" id="cd06257">
    <property type="entry name" value="DnaJ"/>
    <property type="match status" value="1"/>
</dbReference>
<evidence type="ECO:0000313" key="3">
    <source>
        <dbReference type="EMBL" id="WXB76118.1"/>
    </source>
</evidence>
<dbReference type="RefSeq" id="WP_338748885.1">
    <property type="nucleotide sequence ID" value="NZ_CP144913.1"/>
</dbReference>
<proteinExistence type="predicted"/>
<accession>A0ABZ2MGI5</accession>
<keyword evidence="1" id="KW-0143">Chaperone</keyword>
<protein>
    <submittedName>
        <fullName evidence="3">DnaJ C-terminal domain-containing protein</fullName>
    </submittedName>
</protein>
<dbReference type="Gene3D" id="1.10.287.110">
    <property type="entry name" value="DnaJ domain"/>
    <property type="match status" value="1"/>
</dbReference>
<dbReference type="InterPro" id="IPR008971">
    <property type="entry name" value="HSP40/DnaJ_pept-bd"/>
</dbReference>
<dbReference type="PANTHER" id="PTHR43096">
    <property type="entry name" value="DNAJ HOMOLOG 1, MITOCHONDRIAL-RELATED"/>
    <property type="match status" value="1"/>
</dbReference>
<dbReference type="InterPro" id="IPR001623">
    <property type="entry name" value="DnaJ_domain"/>
</dbReference>
<dbReference type="Pfam" id="PF01556">
    <property type="entry name" value="DnaJ_C"/>
    <property type="match status" value="1"/>
</dbReference>